<reference evidence="2 3" key="1">
    <citation type="submission" date="2018-01" db="EMBL/GenBank/DDBJ databases">
        <title>A novel member of the phylum Bacteroidetes isolated from glacier ice.</title>
        <authorList>
            <person name="Liu Q."/>
            <person name="Xin Y.-H."/>
        </authorList>
    </citation>
    <scope>NUCLEOTIDE SEQUENCE [LARGE SCALE GENOMIC DNA]</scope>
    <source>
        <strain evidence="2 3">RB1R16</strain>
    </source>
</reference>
<dbReference type="Proteomes" id="UP000239872">
    <property type="component" value="Unassembled WGS sequence"/>
</dbReference>
<comment type="caution">
    <text evidence="2">The sequence shown here is derived from an EMBL/GenBank/DDBJ whole genome shotgun (WGS) entry which is preliminary data.</text>
</comment>
<sequence length="108" mass="12004">MHIEPIENEQADLGNSRLAYILGTTSLVVALCTLALLFIGIFISLATGLCALVLCSRDVYFYKTYPGRFTLSSYKQSRSARRRAIVGLLITVIWLTIWAVNYGKDGLN</sequence>
<feature type="transmembrane region" description="Helical" evidence="1">
    <location>
        <begin position="27"/>
        <end position="55"/>
    </location>
</feature>
<proteinExistence type="predicted"/>
<evidence type="ECO:0000256" key="1">
    <source>
        <dbReference type="SAM" id="Phobius"/>
    </source>
</evidence>
<keyword evidence="3" id="KW-1185">Reference proteome</keyword>
<accession>A0A2S7SYZ8</accession>
<organism evidence="2 3">
    <name type="scientific">Flavipsychrobacter stenotrophus</name>
    <dbReference type="NCBI Taxonomy" id="2077091"/>
    <lineage>
        <taxon>Bacteria</taxon>
        <taxon>Pseudomonadati</taxon>
        <taxon>Bacteroidota</taxon>
        <taxon>Chitinophagia</taxon>
        <taxon>Chitinophagales</taxon>
        <taxon>Chitinophagaceae</taxon>
        <taxon>Flavipsychrobacter</taxon>
    </lineage>
</organism>
<keyword evidence="1" id="KW-0472">Membrane</keyword>
<gene>
    <name evidence="2" type="ORF">CJD36_008400</name>
</gene>
<feature type="transmembrane region" description="Helical" evidence="1">
    <location>
        <begin position="84"/>
        <end position="103"/>
    </location>
</feature>
<evidence type="ECO:0000313" key="3">
    <source>
        <dbReference type="Proteomes" id="UP000239872"/>
    </source>
</evidence>
<dbReference type="RefSeq" id="WP_105038685.1">
    <property type="nucleotide sequence ID" value="NZ_PPSL01000002.1"/>
</dbReference>
<name>A0A2S7SYZ8_9BACT</name>
<dbReference type="EMBL" id="PPSL01000002">
    <property type="protein sequence ID" value="PQJ11805.1"/>
    <property type="molecule type" value="Genomic_DNA"/>
</dbReference>
<keyword evidence="1" id="KW-0812">Transmembrane</keyword>
<dbReference type="AlphaFoldDB" id="A0A2S7SYZ8"/>
<evidence type="ECO:0000313" key="2">
    <source>
        <dbReference type="EMBL" id="PQJ11805.1"/>
    </source>
</evidence>
<protein>
    <submittedName>
        <fullName evidence="2">Uncharacterized protein</fullName>
    </submittedName>
</protein>
<keyword evidence="1" id="KW-1133">Transmembrane helix</keyword>